<dbReference type="RefSeq" id="WP_149403757.1">
    <property type="nucleotide sequence ID" value="NZ_BIXY01000086.1"/>
</dbReference>
<dbReference type="EMBL" id="BIXY01000086">
    <property type="protein sequence ID" value="GCF10900.1"/>
    <property type="molecule type" value="Genomic_DNA"/>
</dbReference>
<proteinExistence type="predicted"/>
<name>A0A5A5TH54_9CHLR</name>
<evidence type="ECO:0000313" key="1">
    <source>
        <dbReference type="EMBL" id="GCF10900.1"/>
    </source>
</evidence>
<evidence type="ECO:0008006" key="3">
    <source>
        <dbReference type="Google" id="ProtNLM"/>
    </source>
</evidence>
<keyword evidence="2" id="KW-1185">Reference proteome</keyword>
<comment type="caution">
    <text evidence="1">The sequence shown here is derived from an EMBL/GenBank/DDBJ whole genome shotgun (WGS) entry which is preliminary data.</text>
</comment>
<accession>A0A5A5TH54</accession>
<dbReference type="AlphaFoldDB" id="A0A5A5TH54"/>
<dbReference type="Proteomes" id="UP000322530">
    <property type="component" value="Unassembled WGS sequence"/>
</dbReference>
<evidence type="ECO:0000313" key="2">
    <source>
        <dbReference type="Proteomes" id="UP000322530"/>
    </source>
</evidence>
<organism evidence="1 2">
    <name type="scientific">Dictyobacter arantiisoli</name>
    <dbReference type="NCBI Taxonomy" id="2014874"/>
    <lineage>
        <taxon>Bacteria</taxon>
        <taxon>Bacillati</taxon>
        <taxon>Chloroflexota</taxon>
        <taxon>Ktedonobacteria</taxon>
        <taxon>Ktedonobacterales</taxon>
        <taxon>Dictyobacteraceae</taxon>
        <taxon>Dictyobacter</taxon>
    </lineage>
</organism>
<gene>
    <name evidence="1" type="ORF">KDI_44640</name>
</gene>
<protein>
    <recommendedName>
        <fullName evidence="3">OmpR/PhoB-type domain-containing protein</fullName>
    </recommendedName>
</protein>
<reference evidence="1 2" key="1">
    <citation type="submission" date="2019-01" db="EMBL/GenBank/DDBJ databases">
        <title>Draft genome sequence of Dictyobacter sp. Uno17.</title>
        <authorList>
            <person name="Wang C.M."/>
            <person name="Zheng Y."/>
            <person name="Sakai Y."/>
            <person name="Abe K."/>
            <person name="Yokota A."/>
            <person name="Yabe S."/>
        </authorList>
    </citation>
    <scope>NUCLEOTIDE SEQUENCE [LARGE SCALE GENOMIC DNA]</scope>
    <source>
        <strain evidence="1 2">Uno17</strain>
    </source>
</reference>
<sequence>MTIPRSIHSEVEPQRFTNYKLGLVDGTLTFDRESKTITLLASEPQQEPAIIEQQRFTDQEFLIMETIFDQYPDYCPLAELLSAQSDRSLAQCRTEVMRALDEGGIDDIIRPVRNLLHRARIKLRRFGLDVRSIQETGYLLVSDRSGFKRR</sequence>